<dbReference type="EMBL" id="MN545486">
    <property type="protein sequence ID" value="QRE02497.1"/>
    <property type="molecule type" value="Genomic_DNA"/>
</dbReference>
<organism evidence="2">
    <name type="scientific">Otarine gammaherpesvirus 4</name>
    <dbReference type="NCBI Taxonomy" id="2801541"/>
    <lineage>
        <taxon>Viruses</taxon>
        <taxon>Duplodnaviria</taxon>
        <taxon>Heunggongvirae</taxon>
        <taxon>Peploviricota</taxon>
        <taxon>Herviviricetes</taxon>
        <taxon>Herpesvirales</taxon>
        <taxon>Orthoherpesviridae</taxon>
        <taxon>Gammaherpesvirinae</taxon>
    </lineage>
</organism>
<name>A0A889IVY4_9GAMA</name>
<keyword evidence="1" id="KW-0812">Transmembrane</keyword>
<feature type="transmembrane region" description="Helical" evidence="1">
    <location>
        <begin position="179"/>
        <end position="199"/>
    </location>
</feature>
<evidence type="ECO:0000256" key="1">
    <source>
        <dbReference type="SAM" id="Phobius"/>
    </source>
</evidence>
<sequence length="347" mass="38238">MKNTTATGASSLVPTTEMTNMSKTIVDGQRWNSLTTTLSMKWTNNSTNTSVRMNDAPTTTPWLLWCLPQPSHTTVVIGTTVQVAFLLLLAALIFTFGRKIGFKPTVRTWMQCSCAVYMIWVCGQLVWDWGVFDLKCLVSDMLLIASSTTQSLIQVGMCIDRCRAVHVRRLGGNWSTTTVYSFITGSCIVGVAAAALNAFELATRYPSWICASTTQSNVRHIRLALTGAFYLCCMLITVTLTTLTTHRIMSSSLIAKREIAKTLIMVCSTTTTCWLLLIVFALAQAMSTSTECSGNALSSYLAYCAPAPALFLIWVYVKASRTTREVMRSSFRRSTVSIDMGPKPPKR</sequence>
<keyword evidence="1" id="KW-0472">Membrane</keyword>
<protein>
    <submittedName>
        <fullName evidence="2">Uncharacterized protein</fullName>
    </submittedName>
</protein>
<dbReference type="Gene3D" id="1.20.1070.10">
    <property type="entry name" value="Rhodopsin 7-helix transmembrane proteins"/>
    <property type="match status" value="1"/>
</dbReference>
<feature type="transmembrane region" description="Helical" evidence="1">
    <location>
        <begin position="223"/>
        <end position="243"/>
    </location>
</feature>
<feature type="transmembrane region" description="Helical" evidence="1">
    <location>
        <begin position="108"/>
        <end position="129"/>
    </location>
</feature>
<feature type="transmembrane region" description="Helical" evidence="1">
    <location>
        <begin position="297"/>
        <end position="317"/>
    </location>
</feature>
<dbReference type="Pfam" id="PF25732">
    <property type="entry name" value="BILF1"/>
    <property type="match status" value="1"/>
</dbReference>
<accession>A0A889IVY4</accession>
<dbReference type="SUPFAM" id="SSF81321">
    <property type="entry name" value="Family A G protein-coupled receptor-like"/>
    <property type="match status" value="1"/>
</dbReference>
<proteinExistence type="predicted"/>
<gene>
    <name evidence="2" type="primary">Ot15</name>
</gene>
<feature type="transmembrane region" description="Helical" evidence="1">
    <location>
        <begin position="263"/>
        <end position="285"/>
    </location>
</feature>
<feature type="transmembrane region" description="Helical" evidence="1">
    <location>
        <begin position="75"/>
        <end position="96"/>
    </location>
</feature>
<feature type="transmembrane region" description="Helical" evidence="1">
    <location>
        <begin position="141"/>
        <end position="159"/>
    </location>
</feature>
<reference evidence="2" key="1">
    <citation type="submission" date="2019-10" db="EMBL/GenBank/DDBJ databases">
        <title>Otarine herpesvirus 4 in Northern fur seal genital swab.</title>
        <authorList>
            <person name="Deming A.C."/>
            <person name="Wellehan J.F.X."/>
            <person name="Gulland F.M.D."/>
        </authorList>
    </citation>
    <scope>NUCLEOTIDE SEQUENCE</scope>
    <source>
        <strain evidence="2">Cu11-001</strain>
    </source>
</reference>
<dbReference type="InterPro" id="IPR058024">
    <property type="entry name" value="BILF1-like"/>
</dbReference>
<evidence type="ECO:0000313" key="2">
    <source>
        <dbReference type="EMBL" id="QRE02497.1"/>
    </source>
</evidence>
<keyword evidence="1" id="KW-1133">Transmembrane helix</keyword>